<name>Q2NCP3_ERYLH</name>
<dbReference type="Proteomes" id="UP000008808">
    <property type="component" value="Chromosome"/>
</dbReference>
<dbReference type="PANTHER" id="PTHR30346:SF26">
    <property type="entry name" value="HYDROGEN PEROXIDE-INDUCIBLE GENES ACTIVATOR"/>
    <property type="match status" value="1"/>
</dbReference>
<dbReference type="KEGG" id="eli:ELI_02280"/>
<dbReference type="PANTHER" id="PTHR30346">
    <property type="entry name" value="TRANSCRIPTIONAL DUAL REGULATOR HCAR-RELATED"/>
    <property type="match status" value="1"/>
</dbReference>
<evidence type="ECO:0000256" key="3">
    <source>
        <dbReference type="ARBA" id="ARBA00023125"/>
    </source>
</evidence>
<accession>Q2NCP3</accession>
<dbReference type="InterPro" id="IPR036388">
    <property type="entry name" value="WH-like_DNA-bd_sf"/>
</dbReference>
<evidence type="ECO:0000256" key="4">
    <source>
        <dbReference type="ARBA" id="ARBA00023159"/>
    </source>
</evidence>
<gene>
    <name evidence="7" type="ordered locus">ELI_02280</name>
</gene>
<dbReference type="SUPFAM" id="SSF46785">
    <property type="entry name" value="Winged helix' DNA-binding domain"/>
    <property type="match status" value="1"/>
</dbReference>
<dbReference type="GO" id="GO:0032993">
    <property type="term" value="C:protein-DNA complex"/>
    <property type="evidence" value="ECO:0007669"/>
    <property type="project" value="TreeGrafter"/>
</dbReference>
<sequence>MPTLRQLEYLVALDELAHFGRAAARCHVSQPTLSQQLKQLEERLGVTLVERGTPPAMTPTGRELARRARQVLTEVEEIRRLAEQSRCGMAGTIRFGVTPTLGPYLMPSAILHLHRDFPDLKLYIREGIPDQQLAELARGELDMMLAPLPVAEPGLHIEPLFREPLQLVGPPDHKLATMKVREPEDLAGEAVLSIDPAHHLHRQTEAMCGELGAYLLRDYQGTSLDSVRQMAGSGLGLAFLPELYLRAETGGEDMVTRLDIEGWSATRSIAAVWRERTALSETYAEIAQLIADHARRLLA</sequence>
<dbReference type="Gene3D" id="1.10.10.10">
    <property type="entry name" value="Winged helix-like DNA-binding domain superfamily/Winged helix DNA-binding domain"/>
    <property type="match status" value="1"/>
</dbReference>
<dbReference type="eggNOG" id="COG0583">
    <property type="taxonomic scope" value="Bacteria"/>
</dbReference>
<evidence type="ECO:0000259" key="6">
    <source>
        <dbReference type="PROSITE" id="PS50931"/>
    </source>
</evidence>
<evidence type="ECO:0000256" key="1">
    <source>
        <dbReference type="ARBA" id="ARBA00009437"/>
    </source>
</evidence>
<dbReference type="STRING" id="314225.ELI_02280"/>
<keyword evidence="3" id="KW-0238">DNA-binding</keyword>
<keyword evidence="8" id="KW-1185">Reference proteome</keyword>
<dbReference type="InterPro" id="IPR000847">
    <property type="entry name" value="LysR_HTH_N"/>
</dbReference>
<protein>
    <submittedName>
        <fullName evidence="7">Hydrogen peroxide-inducible genes activator protein</fullName>
    </submittedName>
</protein>
<dbReference type="InterPro" id="IPR005119">
    <property type="entry name" value="LysR_subst-bd"/>
</dbReference>
<dbReference type="Gene3D" id="3.40.190.10">
    <property type="entry name" value="Periplasmic binding protein-like II"/>
    <property type="match status" value="2"/>
</dbReference>
<dbReference type="AlphaFoldDB" id="Q2NCP3"/>
<dbReference type="Pfam" id="PF03466">
    <property type="entry name" value="LysR_substrate"/>
    <property type="match status" value="1"/>
</dbReference>
<evidence type="ECO:0000313" key="8">
    <source>
        <dbReference type="Proteomes" id="UP000008808"/>
    </source>
</evidence>
<dbReference type="FunFam" id="1.10.10.10:FF:000001">
    <property type="entry name" value="LysR family transcriptional regulator"/>
    <property type="match status" value="1"/>
</dbReference>
<dbReference type="CDD" id="cd08411">
    <property type="entry name" value="PBP2_OxyR"/>
    <property type="match status" value="1"/>
</dbReference>
<dbReference type="PRINTS" id="PR00039">
    <property type="entry name" value="HTHLYSR"/>
</dbReference>
<dbReference type="Pfam" id="PF00126">
    <property type="entry name" value="HTH_1"/>
    <property type="match status" value="1"/>
</dbReference>
<organism evidence="7 8">
    <name type="scientific">Erythrobacter litoralis (strain HTCC2594)</name>
    <dbReference type="NCBI Taxonomy" id="314225"/>
    <lineage>
        <taxon>Bacteria</taxon>
        <taxon>Pseudomonadati</taxon>
        <taxon>Pseudomonadota</taxon>
        <taxon>Alphaproteobacteria</taxon>
        <taxon>Sphingomonadales</taxon>
        <taxon>Erythrobacteraceae</taxon>
        <taxon>Erythrobacter/Porphyrobacter group</taxon>
        <taxon>Erythrobacter</taxon>
    </lineage>
</organism>
<dbReference type="SUPFAM" id="SSF53850">
    <property type="entry name" value="Periplasmic binding protein-like II"/>
    <property type="match status" value="1"/>
</dbReference>
<feature type="domain" description="HTH lysR-type" evidence="6">
    <location>
        <begin position="2"/>
        <end position="60"/>
    </location>
</feature>
<reference evidence="8" key="1">
    <citation type="journal article" date="2009" name="J. Bacteriol.">
        <title>Complete genome sequence of Erythrobacter litoralis HTCC2594.</title>
        <authorList>
            <person name="Oh H.M."/>
            <person name="Giovannoni S.J."/>
            <person name="Ferriera S."/>
            <person name="Johnson J."/>
            <person name="Cho J.C."/>
        </authorList>
    </citation>
    <scope>NUCLEOTIDE SEQUENCE [LARGE SCALE GENOMIC DNA]</scope>
    <source>
        <strain evidence="8">HTCC2594</strain>
    </source>
</reference>
<dbReference type="PROSITE" id="PS50931">
    <property type="entry name" value="HTH_LYSR"/>
    <property type="match status" value="1"/>
</dbReference>
<dbReference type="GO" id="GO:0003677">
    <property type="term" value="F:DNA binding"/>
    <property type="evidence" value="ECO:0007669"/>
    <property type="project" value="UniProtKB-KW"/>
</dbReference>
<keyword evidence="4" id="KW-0010">Activator</keyword>
<dbReference type="RefSeq" id="WP_011413424.1">
    <property type="nucleotide sequence ID" value="NC_007722.1"/>
</dbReference>
<dbReference type="OrthoDB" id="9775392at2"/>
<dbReference type="GO" id="GO:0003700">
    <property type="term" value="F:DNA-binding transcription factor activity"/>
    <property type="evidence" value="ECO:0007669"/>
    <property type="project" value="InterPro"/>
</dbReference>
<evidence type="ECO:0000313" key="7">
    <source>
        <dbReference type="EMBL" id="ABC62548.1"/>
    </source>
</evidence>
<dbReference type="EMBL" id="CP000157">
    <property type="protein sequence ID" value="ABC62548.1"/>
    <property type="molecule type" value="Genomic_DNA"/>
</dbReference>
<dbReference type="HOGENOM" id="CLU_039613_6_4_5"/>
<comment type="similarity">
    <text evidence="1">Belongs to the LysR transcriptional regulatory family.</text>
</comment>
<proteinExistence type="inferred from homology"/>
<dbReference type="InterPro" id="IPR036390">
    <property type="entry name" value="WH_DNA-bd_sf"/>
</dbReference>
<keyword evidence="2" id="KW-0805">Transcription regulation</keyword>
<evidence type="ECO:0000256" key="2">
    <source>
        <dbReference type="ARBA" id="ARBA00023015"/>
    </source>
</evidence>
<evidence type="ECO:0000256" key="5">
    <source>
        <dbReference type="ARBA" id="ARBA00023163"/>
    </source>
</evidence>
<keyword evidence="5" id="KW-0804">Transcription</keyword>